<dbReference type="EMBL" id="JBBNAF010000004">
    <property type="protein sequence ID" value="KAK9152099.1"/>
    <property type="molecule type" value="Genomic_DNA"/>
</dbReference>
<protein>
    <submittedName>
        <fullName evidence="2">Uncharacterized protein</fullName>
    </submittedName>
</protein>
<keyword evidence="1" id="KW-1133">Transmembrane helix</keyword>
<organism evidence="2 3">
    <name type="scientific">Stephania yunnanensis</name>
    <dbReference type="NCBI Taxonomy" id="152371"/>
    <lineage>
        <taxon>Eukaryota</taxon>
        <taxon>Viridiplantae</taxon>
        <taxon>Streptophyta</taxon>
        <taxon>Embryophyta</taxon>
        <taxon>Tracheophyta</taxon>
        <taxon>Spermatophyta</taxon>
        <taxon>Magnoliopsida</taxon>
        <taxon>Ranunculales</taxon>
        <taxon>Menispermaceae</taxon>
        <taxon>Menispermoideae</taxon>
        <taxon>Cissampelideae</taxon>
        <taxon>Stephania</taxon>
    </lineage>
</organism>
<reference evidence="2 3" key="1">
    <citation type="submission" date="2024-01" db="EMBL/GenBank/DDBJ databases">
        <title>Genome assemblies of Stephania.</title>
        <authorList>
            <person name="Yang L."/>
        </authorList>
    </citation>
    <scope>NUCLEOTIDE SEQUENCE [LARGE SCALE GENOMIC DNA]</scope>
    <source>
        <strain evidence="2">YNDBR</strain>
        <tissue evidence="2">Leaf</tissue>
    </source>
</reference>
<dbReference type="AlphaFoldDB" id="A0AAP0KIJ8"/>
<sequence>MRERSLAKEPSMERCPLQRRIASPFITSLLSSFIFFLLVSNETMCNIAALKHGDGQTC</sequence>
<name>A0AAP0KIJ8_9MAGN</name>
<feature type="transmembrane region" description="Helical" evidence="1">
    <location>
        <begin position="21"/>
        <end position="39"/>
    </location>
</feature>
<keyword evidence="1" id="KW-0472">Membrane</keyword>
<keyword evidence="3" id="KW-1185">Reference proteome</keyword>
<evidence type="ECO:0000313" key="3">
    <source>
        <dbReference type="Proteomes" id="UP001420932"/>
    </source>
</evidence>
<evidence type="ECO:0000313" key="2">
    <source>
        <dbReference type="EMBL" id="KAK9152099.1"/>
    </source>
</evidence>
<keyword evidence="1" id="KW-0812">Transmembrane</keyword>
<proteinExistence type="predicted"/>
<comment type="caution">
    <text evidence="2">The sequence shown here is derived from an EMBL/GenBank/DDBJ whole genome shotgun (WGS) entry which is preliminary data.</text>
</comment>
<dbReference type="Proteomes" id="UP001420932">
    <property type="component" value="Unassembled WGS sequence"/>
</dbReference>
<accession>A0AAP0KIJ8</accession>
<gene>
    <name evidence="2" type="ORF">Syun_010408</name>
</gene>
<evidence type="ECO:0000256" key="1">
    <source>
        <dbReference type="SAM" id="Phobius"/>
    </source>
</evidence>